<dbReference type="FunFam" id="1.10.442.10:FF:000001">
    <property type="entry name" value="Cytochrome c oxidase subunit 4 isoform 1"/>
    <property type="match status" value="1"/>
</dbReference>
<dbReference type="InterPro" id="IPR004203">
    <property type="entry name" value="Cyt_c_oxidase_su4_fam"/>
</dbReference>
<organism evidence="11 12">
    <name type="scientific">Chironomus riparius</name>
    <dbReference type="NCBI Taxonomy" id="315576"/>
    <lineage>
        <taxon>Eukaryota</taxon>
        <taxon>Metazoa</taxon>
        <taxon>Ecdysozoa</taxon>
        <taxon>Arthropoda</taxon>
        <taxon>Hexapoda</taxon>
        <taxon>Insecta</taxon>
        <taxon>Pterygota</taxon>
        <taxon>Neoptera</taxon>
        <taxon>Endopterygota</taxon>
        <taxon>Diptera</taxon>
        <taxon>Nematocera</taxon>
        <taxon>Chironomoidea</taxon>
        <taxon>Chironomidae</taxon>
        <taxon>Chironominae</taxon>
        <taxon>Chironomus</taxon>
    </lineage>
</organism>
<dbReference type="OrthoDB" id="186013at2759"/>
<comment type="function">
    <text evidence="10">Component of the cytochrome c oxidase, the last enzyme in the mitochondrial electron transport chain which drives oxidative phosphorylation.</text>
</comment>
<dbReference type="Proteomes" id="UP001153620">
    <property type="component" value="Chromosome 2"/>
</dbReference>
<sequence>MASRMLAAKFLQPTSAPAMLLRAASTGAMNPHLAEKLEKVGNRDVVGFGWNGEPVYYDRPDFPMPAVRFKENTPDVLALRTKEKEDWKKLSVQEKKALYRATFCQTFAEMKYPTGEWKMHVGNTLIVAGLAIFISLWMATFIYDAEPETFDEAHRKAQLKRMLTLEVNPIHGVSSQWDYENKKWKK</sequence>
<dbReference type="InterPro" id="IPR013288">
    <property type="entry name" value="Cyt_c_oxidase_su4"/>
</dbReference>
<proteinExistence type="inferred from homology"/>
<dbReference type="SUPFAM" id="SSF81406">
    <property type="entry name" value="Mitochondrial cytochrome c oxidase subunit IV"/>
    <property type="match status" value="1"/>
</dbReference>
<dbReference type="PRINTS" id="PR01873">
    <property type="entry name" value="CYTCOXIDASE4"/>
</dbReference>
<keyword evidence="4 10" id="KW-0999">Mitochondrion inner membrane</keyword>
<evidence type="ECO:0000256" key="7">
    <source>
        <dbReference type="ARBA" id="ARBA00023002"/>
    </source>
</evidence>
<dbReference type="GO" id="GO:0005743">
    <property type="term" value="C:mitochondrial inner membrane"/>
    <property type="evidence" value="ECO:0007669"/>
    <property type="project" value="UniProtKB-SubCell"/>
</dbReference>
<name>A0A9N9RVJ5_9DIPT</name>
<gene>
    <name evidence="11" type="ORF">CHIRRI_LOCUS6526</name>
</gene>
<dbReference type="GO" id="GO:0045277">
    <property type="term" value="C:respiratory chain complex IV"/>
    <property type="evidence" value="ECO:0007669"/>
    <property type="project" value="InterPro"/>
</dbReference>
<dbReference type="PANTHER" id="PTHR10707:SF10">
    <property type="entry name" value="CYTOCHROME C OXIDASE SUBUNIT 4"/>
    <property type="match status" value="1"/>
</dbReference>
<dbReference type="InterPro" id="IPR036639">
    <property type="entry name" value="Cyt_c_oxidase_su4_sf"/>
</dbReference>
<dbReference type="PANTHER" id="PTHR10707">
    <property type="entry name" value="CYTOCHROME C OXIDASE SUBUNIT IV"/>
    <property type="match status" value="1"/>
</dbReference>
<keyword evidence="6 10" id="KW-1133">Transmembrane helix</keyword>
<dbReference type="EMBL" id="OU895878">
    <property type="protein sequence ID" value="CAG9803628.1"/>
    <property type="molecule type" value="Genomic_DNA"/>
</dbReference>
<feature type="transmembrane region" description="Helical" evidence="10">
    <location>
        <begin position="121"/>
        <end position="143"/>
    </location>
</feature>
<evidence type="ECO:0000256" key="1">
    <source>
        <dbReference type="ARBA" id="ARBA00004434"/>
    </source>
</evidence>
<evidence type="ECO:0000256" key="5">
    <source>
        <dbReference type="ARBA" id="ARBA00022946"/>
    </source>
</evidence>
<comment type="subunit">
    <text evidence="10">Component of the cytochrome c oxidase (complex IV, CIV), a multisubunit enzyme composed of 14 subunits.</text>
</comment>
<keyword evidence="5" id="KW-0809">Transit peptide</keyword>
<reference evidence="11" key="2">
    <citation type="submission" date="2022-10" db="EMBL/GenBank/DDBJ databases">
        <authorList>
            <consortium name="ENA_rothamsted_submissions"/>
            <consortium name="culmorum"/>
            <person name="King R."/>
        </authorList>
    </citation>
    <scope>NUCLEOTIDE SEQUENCE</scope>
</reference>
<keyword evidence="8 10" id="KW-0496">Mitochondrion</keyword>
<dbReference type="CDD" id="cd00922">
    <property type="entry name" value="Cyt_c_Oxidase_IV"/>
    <property type="match status" value="1"/>
</dbReference>
<keyword evidence="7" id="KW-0560">Oxidoreductase</keyword>
<dbReference type="GO" id="GO:0006123">
    <property type="term" value="P:mitochondrial electron transport, cytochrome c to oxygen"/>
    <property type="evidence" value="ECO:0007669"/>
    <property type="project" value="InterPro"/>
</dbReference>
<evidence type="ECO:0000256" key="9">
    <source>
        <dbReference type="ARBA" id="ARBA00023136"/>
    </source>
</evidence>
<keyword evidence="12" id="KW-1185">Reference proteome</keyword>
<evidence type="ECO:0000256" key="3">
    <source>
        <dbReference type="ARBA" id="ARBA00022692"/>
    </source>
</evidence>
<evidence type="ECO:0000256" key="8">
    <source>
        <dbReference type="ARBA" id="ARBA00023128"/>
    </source>
</evidence>
<evidence type="ECO:0000256" key="4">
    <source>
        <dbReference type="ARBA" id="ARBA00022792"/>
    </source>
</evidence>
<dbReference type="Pfam" id="PF02936">
    <property type="entry name" value="COX4"/>
    <property type="match status" value="1"/>
</dbReference>
<comment type="pathway">
    <text evidence="10">Energy metabolism; oxidative phosphorylation.</text>
</comment>
<reference evidence="11" key="1">
    <citation type="submission" date="2022-01" db="EMBL/GenBank/DDBJ databases">
        <authorList>
            <person name="King R."/>
        </authorList>
    </citation>
    <scope>NUCLEOTIDE SEQUENCE</scope>
</reference>
<comment type="similarity">
    <text evidence="2 10">Belongs to the cytochrome c oxidase IV family.</text>
</comment>
<evidence type="ECO:0000256" key="10">
    <source>
        <dbReference type="RuleBase" id="RU367145"/>
    </source>
</evidence>
<keyword evidence="9 10" id="KW-0472">Membrane</keyword>
<dbReference type="GO" id="GO:0016491">
    <property type="term" value="F:oxidoreductase activity"/>
    <property type="evidence" value="ECO:0007669"/>
    <property type="project" value="UniProtKB-KW"/>
</dbReference>
<evidence type="ECO:0000313" key="12">
    <source>
        <dbReference type="Proteomes" id="UP001153620"/>
    </source>
</evidence>
<protein>
    <recommendedName>
        <fullName evidence="10">Cytochrome c oxidase subunit 4</fullName>
    </recommendedName>
</protein>
<dbReference type="Gene3D" id="1.10.442.10">
    <property type="entry name" value="Cytochrome c oxidase subunit IV"/>
    <property type="match status" value="1"/>
</dbReference>
<evidence type="ECO:0000256" key="2">
    <source>
        <dbReference type="ARBA" id="ARBA00008135"/>
    </source>
</evidence>
<dbReference type="AlphaFoldDB" id="A0A9N9RVJ5"/>
<evidence type="ECO:0000313" key="11">
    <source>
        <dbReference type="EMBL" id="CAG9803628.1"/>
    </source>
</evidence>
<comment type="subcellular location">
    <subcellularLocation>
        <location evidence="1 10">Mitochondrion inner membrane</location>
        <topology evidence="1 10">Single-pass membrane protein</topology>
    </subcellularLocation>
</comment>
<keyword evidence="3 10" id="KW-0812">Transmembrane</keyword>
<evidence type="ECO:0000256" key="6">
    <source>
        <dbReference type="ARBA" id="ARBA00022989"/>
    </source>
</evidence>
<accession>A0A9N9RVJ5</accession>